<sequence>MANPVAQLNIPQKDITEAQRDKVVQLAEKAQLADTIRRVDAAQLVTTLVERNRQNPLILVDVMLYGMCSSR</sequence>
<name>A0ABS8ST44_DATST</name>
<feature type="non-terminal residue" evidence="1">
    <location>
        <position position="71"/>
    </location>
</feature>
<keyword evidence="2" id="KW-1185">Reference proteome</keyword>
<evidence type="ECO:0000313" key="1">
    <source>
        <dbReference type="EMBL" id="MCD7462191.1"/>
    </source>
</evidence>
<proteinExistence type="predicted"/>
<accession>A0ABS8ST44</accession>
<reference evidence="1 2" key="1">
    <citation type="journal article" date="2021" name="BMC Genomics">
        <title>Datura genome reveals duplications of psychoactive alkaloid biosynthetic genes and high mutation rate following tissue culture.</title>
        <authorList>
            <person name="Rajewski A."/>
            <person name="Carter-House D."/>
            <person name="Stajich J."/>
            <person name="Litt A."/>
        </authorList>
    </citation>
    <scope>NUCLEOTIDE SEQUENCE [LARGE SCALE GENOMIC DNA]</scope>
    <source>
        <strain evidence="1">AR-01</strain>
    </source>
</reference>
<organism evidence="1 2">
    <name type="scientific">Datura stramonium</name>
    <name type="common">Jimsonweed</name>
    <name type="synonym">Common thornapple</name>
    <dbReference type="NCBI Taxonomy" id="4076"/>
    <lineage>
        <taxon>Eukaryota</taxon>
        <taxon>Viridiplantae</taxon>
        <taxon>Streptophyta</taxon>
        <taxon>Embryophyta</taxon>
        <taxon>Tracheophyta</taxon>
        <taxon>Spermatophyta</taxon>
        <taxon>Magnoliopsida</taxon>
        <taxon>eudicotyledons</taxon>
        <taxon>Gunneridae</taxon>
        <taxon>Pentapetalae</taxon>
        <taxon>asterids</taxon>
        <taxon>lamiids</taxon>
        <taxon>Solanales</taxon>
        <taxon>Solanaceae</taxon>
        <taxon>Solanoideae</taxon>
        <taxon>Datureae</taxon>
        <taxon>Datura</taxon>
    </lineage>
</organism>
<protein>
    <submittedName>
        <fullName evidence="1">Uncharacterized protein</fullName>
    </submittedName>
</protein>
<comment type="caution">
    <text evidence="1">The sequence shown here is derived from an EMBL/GenBank/DDBJ whole genome shotgun (WGS) entry which is preliminary data.</text>
</comment>
<dbReference type="EMBL" id="JACEIK010000787">
    <property type="protein sequence ID" value="MCD7462191.1"/>
    <property type="molecule type" value="Genomic_DNA"/>
</dbReference>
<evidence type="ECO:0000313" key="2">
    <source>
        <dbReference type="Proteomes" id="UP000823775"/>
    </source>
</evidence>
<gene>
    <name evidence="1" type="ORF">HAX54_047974</name>
</gene>
<dbReference type="Proteomes" id="UP000823775">
    <property type="component" value="Unassembled WGS sequence"/>
</dbReference>